<feature type="transmembrane region" description="Helical" evidence="1">
    <location>
        <begin position="184"/>
        <end position="204"/>
    </location>
</feature>
<dbReference type="EMBL" id="JADKBR010000015">
    <property type="protein sequence ID" value="MBK8890771.1"/>
    <property type="molecule type" value="Genomic_DNA"/>
</dbReference>
<keyword evidence="1" id="KW-1133">Transmembrane helix</keyword>
<feature type="transmembrane region" description="Helical" evidence="1">
    <location>
        <begin position="210"/>
        <end position="229"/>
    </location>
</feature>
<dbReference type="Pfam" id="PF13795">
    <property type="entry name" value="HupE_UreJ_2"/>
    <property type="match status" value="1"/>
</dbReference>
<feature type="transmembrane region" description="Helical" evidence="1">
    <location>
        <begin position="241"/>
        <end position="263"/>
    </location>
</feature>
<proteinExistence type="predicted"/>
<protein>
    <submittedName>
        <fullName evidence="2">HupE/UreJ family protein</fullName>
    </submittedName>
</protein>
<accession>A0A9D7LMJ3</accession>
<keyword evidence="1" id="KW-0812">Transmembrane</keyword>
<dbReference type="AlphaFoldDB" id="A0A9D7LMJ3"/>
<keyword evidence="1" id="KW-0472">Membrane</keyword>
<feature type="transmembrane region" description="Helical" evidence="1">
    <location>
        <begin position="147"/>
        <end position="172"/>
    </location>
</feature>
<feature type="transmembrane region" description="Helical" evidence="1">
    <location>
        <begin position="314"/>
        <end position="336"/>
    </location>
</feature>
<name>A0A9D7LMJ3_9RHOO</name>
<reference evidence="2" key="1">
    <citation type="submission" date="2020-10" db="EMBL/GenBank/DDBJ databases">
        <title>Connecting structure to function with the recovery of over 1000 high-quality activated sludge metagenome-assembled genomes encoding full-length rRNA genes using long-read sequencing.</title>
        <authorList>
            <person name="Singleton C.M."/>
            <person name="Petriglieri F."/>
            <person name="Kristensen J.M."/>
            <person name="Kirkegaard R.H."/>
            <person name="Michaelsen T.Y."/>
            <person name="Andersen M.H."/>
            <person name="Karst S.M."/>
            <person name="Dueholm M.S."/>
            <person name="Nielsen P.H."/>
            <person name="Albertsen M."/>
        </authorList>
    </citation>
    <scope>NUCLEOTIDE SEQUENCE</scope>
    <source>
        <strain evidence="2">OdNE_18-Q3-R46-58_BAT3C.305</strain>
    </source>
</reference>
<feature type="transmembrane region" description="Helical" evidence="1">
    <location>
        <begin position="269"/>
        <end position="294"/>
    </location>
</feature>
<evidence type="ECO:0000313" key="3">
    <source>
        <dbReference type="Proteomes" id="UP000808146"/>
    </source>
</evidence>
<organism evidence="2 3">
    <name type="scientific">Candidatus Dechloromonas phosphorivorans</name>
    <dbReference type="NCBI Taxonomy" id="2899244"/>
    <lineage>
        <taxon>Bacteria</taxon>
        <taxon>Pseudomonadati</taxon>
        <taxon>Pseudomonadota</taxon>
        <taxon>Betaproteobacteria</taxon>
        <taxon>Rhodocyclales</taxon>
        <taxon>Azonexaceae</taxon>
        <taxon>Dechloromonas</taxon>
    </lineage>
</organism>
<evidence type="ECO:0000256" key="1">
    <source>
        <dbReference type="SAM" id="Phobius"/>
    </source>
</evidence>
<gene>
    <name evidence="2" type="ORF">IPN75_10435</name>
</gene>
<comment type="caution">
    <text evidence="2">The sequence shown here is derived from an EMBL/GenBank/DDBJ whole genome shotgun (WGS) entry which is preliminary data.</text>
</comment>
<dbReference type="InterPro" id="IPR032809">
    <property type="entry name" value="Put_HupE_UreJ"/>
</dbReference>
<sequence>MHTASQALAIERQASAQPSLAERVSRPKTRAILGLMRLNFLSVYEVLWKQPTAQGNPLRLTPVFPAGCRPAGEPSSEVLSQAWVWRAQIDCTEGLAGQALAVEGLEAFSIDVLVRVEHADGRSETHLLKPNDPLIKLDDTAGTRGSLTYLVLGVEHIALGVDHLLFVLGLLLIVRDRWTLVKTITSFTVAHSLTLAVATLGSVHVPAAPLNAAIALSILFLAPEVVRVWRGQSSLTIRHPWLVAFIFGLLHGFGFASGLATLGLPQGEIPLALLLFNVGVEIGQLAFVLGVLALERSFRVLEIHWPRFAQMAPAYVLGSLGVLWTLQRVALMFAVVR</sequence>
<dbReference type="Proteomes" id="UP000808146">
    <property type="component" value="Unassembled WGS sequence"/>
</dbReference>
<evidence type="ECO:0000313" key="2">
    <source>
        <dbReference type="EMBL" id="MBK8890771.1"/>
    </source>
</evidence>